<evidence type="ECO:0000313" key="3">
    <source>
        <dbReference type="EMBL" id="RKN29120.1"/>
    </source>
</evidence>
<accession>A0A3A9XUN1</accession>
<evidence type="ECO:0000256" key="1">
    <source>
        <dbReference type="SAM" id="Phobius"/>
    </source>
</evidence>
<comment type="caution">
    <text evidence="3">The sequence shown here is derived from an EMBL/GenBank/DDBJ whole genome shotgun (WGS) entry which is preliminary data.</text>
</comment>
<protein>
    <recommendedName>
        <fullName evidence="6">DUF4878 domain-containing protein</fullName>
    </recommendedName>
</protein>
<dbReference type="EMBL" id="RAZS01000010">
    <property type="protein sequence ID" value="RKN15682.1"/>
    <property type="molecule type" value="Genomic_DNA"/>
</dbReference>
<dbReference type="RefSeq" id="WP_120681727.1">
    <property type="nucleotide sequence ID" value="NZ_RAZS01000010.1"/>
</dbReference>
<keyword evidence="4" id="KW-1185">Reference proteome</keyword>
<feature type="transmembrane region" description="Helical" evidence="1">
    <location>
        <begin position="20"/>
        <end position="41"/>
    </location>
</feature>
<dbReference type="AlphaFoldDB" id="A0A3A9XUN1"/>
<dbReference type="SUPFAM" id="SSF54427">
    <property type="entry name" value="NTF2-like"/>
    <property type="match status" value="1"/>
</dbReference>
<dbReference type="OrthoDB" id="3218507at2"/>
<dbReference type="Proteomes" id="UP000275865">
    <property type="component" value="Unassembled WGS sequence"/>
</dbReference>
<organism evidence="3 5">
    <name type="scientific">Micromonospora musae</name>
    <dbReference type="NCBI Taxonomy" id="1894970"/>
    <lineage>
        <taxon>Bacteria</taxon>
        <taxon>Bacillati</taxon>
        <taxon>Actinomycetota</taxon>
        <taxon>Actinomycetes</taxon>
        <taxon>Micromonosporales</taxon>
        <taxon>Micromonosporaceae</taxon>
        <taxon>Micromonospora</taxon>
    </lineage>
</organism>
<keyword evidence="1" id="KW-0812">Transmembrane</keyword>
<dbReference type="Proteomes" id="UP000271548">
    <property type="component" value="Unassembled WGS sequence"/>
</dbReference>
<gene>
    <name evidence="3" type="ORF">D7044_23190</name>
    <name evidence="2" type="ORF">D7147_24730</name>
</gene>
<proteinExistence type="predicted"/>
<keyword evidence="1" id="KW-1133">Transmembrane helix</keyword>
<evidence type="ECO:0000313" key="4">
    <source>
        <dbReference type="Proteomes" id="UP000271548"/>
    </source>
</evidence>
<reference evidence="4 5" key="1">
    <citation type="submission" date="2018-09" db="EMBL/GenBank/DDBJ databases">
        <title>Micromonospora sp. nov. MS1-9, isolated from a root of Musa sp.</title>
        <authorList>
            <person name="Kuncharoen N."/>
            <person name="Kudo T."/>
            <person name="Ohkuma M."/>
            <person name="Yuki M."/>
            <person name="Tanasupawat S."/>
        </authorList>
    </citation>
    <scope>NUCLEOTIDE SEQUENCE [LARGE SCALE GENOMIC DNA]</scope>
    <source>
        <strain evidence="3 5">MS1-9</strain>
        <strain evidence="2 4">NGC1-4</strain>
    </source>
</reference>
<evidence type="ECO:0000313" key="2">
    <source>
        <dbReference type="EMBL" id="RKN15682.1"/>
    </source>
</evidence>
<name>A0A3A9XUN1_9ACTN</name>
<evidence type="ECO:0000313" key="5">
    <source>
        <dbReference type="Proteomes" id="UP000275865"/>
    </source>
</evidence>
<dbReference type="InterPro" id="IPR032710">
    <property type="entry name" value="NTF2-like_dom_sf"/>
</dbReference>
<keyword evidence="1" id="KW-0472">Membrane</keyword>
<sequence length="148" mass="16175">MAYEPIMVPPKNPQRRRTVLVVIGVVLSLCCLGGVVGGFVLRDVFQQATGPARDTVDTFAEAMIGRDYPTAYGQLCGQLRNRQSQADFAREQAEAFTPTDYEIVGLSVVNNNGRLNGRADVRWTLPNGTSGTQVLTLVKEDGDWRICG</sequence>
<dbReference type="EMBL" id="RAZT01000012">
    <property type="protein sequence ID" value="RKN29120.1"/>
    <property type="molecule type" value="Genomic_DNA"/>
</dbReference>
<evidence type="ECO:0008006" key="6">
    <source>
        <dbReference type="Google" id="ProtNLM"/>
    </source>
</evidence>